<reference evidence="3 4" key="1">
    <citation type="submission" date="2023-02" db="EMBL/GenBank/DDBJ databases">
        <title>Dictyobacter halimunensis sp. nov., a new member of the class Ktedonobacteria from forest soil in a geothermal area.</title>
        <authorList>
            <person name="Rachmania M.K."/>
            <person name="Ningsih F."/>
            <person name="Sakai Y."/>
            <person name="Yabe S."/>
            <person name="Yokota A."/>
            <person name="Sjamsuridzal W."/>
        </authorList>
    </citation>
    <scope>NUCLEOTIDE SEQUENCE [LARGE SCALE GENOMIC DNA]</scope>
    <source>
        <strain evidence="3 4">S3.2.2.5</strain>
    </source>
</reference>
<evidence type="ECO:0000259" key="2">
    <source>
        <dbReference type="Pfam" id="PF13193"/>
    </source>
</evidence>
<gene>
    <name evidence="3" type="primary">coaL</name>
    <name evidence="3" type="ORF">KDH_67460</name>
</gene>
<evidence type="ECO:0000313" key="3">
    <source>
        <dbReference type="EMBL" id="GLV59922.1"/>
    </source>
</evidence>
<dbReference type="InterPro" id="IPR000873">
    <property type="entry name" value="AMP-dep_synth/lig_dom"/>
</dbReference>
<dbReference type="Pfam" id="PF00501">
    <property type="entry name" value="AMP-binding"/>
    <property type="match status" value="1"/>
</dbReference>
<dbReference type="PANTHER" id="PTHR43767">
    <property type="entry name" value="LONG-CHAIN-FATTY-ACID--COA LIGASE"/>
    <property type="match status" value="1"/>
</dbReference>
<dbReference type="InterPro" id="IPR025110">
    <property type="entry name" value="AMP-bd_C"/>
</dbReference>
<dbReference type="Pfam" id="PF13193">
    <property type="entry name" value="AMP-binding_C"/>
    <property type="match status" value="1"/>
</dbReference>
<dbReference type="Proteomes" id="UP001344906">
    <property type="component" value="Unassembled WGS sequence"/>
</dbReference>
<feature type="domain" description="AMP-binding enzyme C-terminal" evidence="2">
    <location>
        <begin position="421"/>
        <end position="496"/>
    </location>
</feature>
<dbReference type="PANTHER" id="PTHR43767:SF7">
    <property type="entry name" value="MEDIUM_LONG-CHAIN-FATTY-ACID--COA LIGASE FADD8"/>
    <property type="match status" value="1"/>
</dbReference>
<dbReference type="InterPro" id="IPR042099">
    <property type="entry name" value="ANL_N_sf"/>
</dbReference>
<dbReference type="SUPFAM" id="SSF56801">
    <property type="entry name" value="Acetyl-CoA synthetase-like"/>
    <property type="match status" value="1"/>
</dbReference>
<feature type="domain" description="AMP-dependent synthetase/ligase" evidence="1">
    <location>
        <begin position="8"/>
        <end position="370"/>
    </location>
</feature>
<sequence>MLTVDLIRRGARQHAERRAVLFGDQMLTFRDVDDISNRFAHALINAGLDRGVKIALLVNNGLYSIPLDFACVKAGLNRVPLNSRLSLREHQHMLAETGAQLLVYGPDLAVRAGELKQQLPQLKLLSLGGGGSDDADLLDLARTADSTDPNLPIEPDDVLLTLYTSGTTGTLKAAQHTQRSYAAICANILANLLTVERDDVMLHAASLIHASGTFVLPFWLHGAASAVLARFEPNEFLASIARWKVTKINLVPTMLTMLFSLPGIEQVDVSSLNAVIYGASPMPLPVIQRGLQLWGPIFTQYYGQTEVPLCISVLRKEDHVGPGAEERLLSCGQPVVEAEVRLIDQEGRNVAVGEPGEIVVRAPFEMAGYFNAPDLNAETFLPAGWIRTRDIGRFDEQGYLYLVDRTSDMIVSGGYNVYPREVEDALLAHPAVQECAVVGAPDERWVETVVAFVVLKPGARATEEELISSARQRLASYKAPRSVRFIEQVPKSAVGKVLRRALRDPLWQGYKRSI</sequence>
<dbReference type="InterPro" id="IPR050237">
    <property type="entry name" value="ATP-dep_AMP-bd_enzyme"/>
</dbReference>
<name>A0ABQ6G5N5_9CHLR</name>
<evidence type="ECO:0000259" key="1">
    <source>
        <dbReference type="Pfam" id="PF00501"/>
    </source>
</evidence>
<accession>A0ABQ6G5N5</accession>
<dbReference type="EMBL" id="BSRI01000002">
    <property type="protein sequence ID" value="GLV59922.1"/>
    <property type="molecule type" value="Genomic_DNA"/>
</dbReference>
<comment type="caution">
    <text evidence="3">The sequence shown here is derived from an EMBL/GenBank/DDBJ whole genome shotgun (WGS) entry which is preliminary data.</text>
</comment>
<evidence type="ECO:0000313" key="4">
    <source>
        <dbReference type="Proteomes" id="UP001344906"/>
    </source>
</evidence>
<keyword evidence="4" id="KW-1185">Reference proteome</keyword>
<dbReference type="RefSeq" id="WP_420917240.1">
    <property type="nucleotide sequence ID" value="NZ_BSRI01000002.1"/>
</dbReference>
<proteinExistence type="predicted"/>
<dbReference type="Gene3D" id="3.40.50.12780">
    <property type="entry name" value="N-terminal domain of ligase-like"/>
    <property type="match status" value="1"/>
</dbReference>
<dbReference type="InterPro" id="IPR045851">
    <property type="entry name" value="AMP-bd_C_sf"/>
</dbReference>
<organism evidence="3 4">
    <name type="scientific">Dictyobacter halimunensis</name>
    <dbReference type="NCBI Taxonomy" id="3026934"/>
    <lineage>
        <taxon>Bacteria</taxon>
        <taxon>Bacillati</taxon>
        <taxon>Chloroflexota</taxon>
        <taxon>Ktedonobacteria</taxon>
        <taxon>Ktedonobacterales</taxon>
        <taxon>Dictyobacteraceae</taxon>
        <taxon>Dictyobacter</taxon>
    </lineage>
</organism>
<protein>
    <submittedName>
        <fullName evidence="3">Acyl-CoA synthetase</fullName>
    </submittedName>
</protein>
<dbReference type="Gene3D" id="3.30.300.30">
    <property type="match status" value="1"/>
</dbReference>